<comment type="caution">
    <text evidence="3">The sequence shown here is derived from an EMBL/GenBank/DDBJ whole genome shotgun (WGS) entry which is preliminary data.</text>
</comment>
<evidence type="ECO:0000313" key="4">
    <source>
        <dbReference type="Proteomes" id="UP001596292"/>
    </source>
</evidence>
<reference evidence="4" key="1">
    <citation type="journal article" date="2019" name="Int. J. Syst. Evol. Microbiol.">
        <title>The Global Catalogue of Microorganisms (GCM) 10K type strain sequencing project: providing services to taxonomists for standard genome sequencing and annotation.</title>
        <authorList>
            <consortium name="The Broad Institute Genomics Platform"/>
            <consortium name="The Broad Institute Genome Sequencing Center for Infectious Disease"/>
            <person name="Wu L."/>
            <person name="Ma J."/>
        </authorList>
    </citation>
    <scope>NUCLEOTIDE SEQUENCE [LARGE SCALE GENOMIC DNA]</scope>
    <source>
        <strain evidence="4">CCUG 48316</strain>
    </source>
</reference>
<protein>
    <submittedName>
        <fullName evidence="3">EAL domain-containing protein</fullName>
    </submittedName>
</protein>
<evidence type="ECO:0000313" key="3">
    <source>
        <dbReference type="EMBL" id="MFC6789284.1"/>
    </source>
</evidence>
<evidence type="ECO:0000259" key="2">
    <source>
        <dbReference type="PROSITE" id="PS50883"/>
    </source>
</evidence>
<feature type="compositionally biased region" description="Pro residues" evidence="1">
    <location>
        <begin position="1"/>
        <end position="10"/>
    </location>
</feature>
<dbReference type="Pfam" id="PF00563">
    <property type="entry name" value="EAL"/>
    <property type="match status" value="1"/>
</dbReference>
<feature type="region of interest" description="Disordered" evidence="1">
    <location>
        <begin position="1"/>
        <end position="52"/>
    </location>
</feature>
<dbReference type="PROSITE" id="PS50883">
    <property type="entry name" value="EAL"/>
    <property type="match status" value="1"/>
</dbReference>
<gene>
    <name evidence="3" type="ORF">ACFQE0_06365</name>
</gene>
<feature type="compositionally biased region" description="Pro residues" evidence="1">
    <location>
        <begin position="302"/>
        <end position="312"/>
    </location>
</feature>
<feature type="region of interest" description="Disordered" evidence="1">
    <location>
        <begin position="296"/>
        <end position="329"/>
    </location>
</feature>
<feature type="compositionally biased region" description="Pro residues" evidence="1">
    <location>
        <begin position="35"/>
        <end position="52"/>
    </location>
</feature>
<dbReference type="InterPro" id="IPR035919">
    <property type="entry name" value="EAL_sf"/>
</dbReference>
<dbReference type="RefSeq" id="WP_378968123.1">
    <property type="nucleotide sequence ID" value="NZ_JBHSWN010000001.1"/>
</dbReference>
<dbReference type="Proteomes" id="UP001596292">
    <property type="component" value="Unassembled WGS sequence"/>
</dbReference>
<keyword evidence="4" id="KW-1185">Reference proteome</keyword>
<accession>A0ABW2BH50</accession>
<name>A0ABW2BH50_9HYPH</name>
<evidence type="ECO:0000256" key="1">
    <source>
        <dbReference type="SAM" id="MobiDB-lite"/>
    </source>
</evidence>
<dbReference type="Gene3D" id="3.20.20.450">
    <property type="entry name" value="EAL domain"/>
    <property type="match status" value="1"/>
</dbReference>
<feature type="domain" description="EAL" evidence="2">
    <location>
        <begin position="52"/>
        <end position="304"/>
    </location>
</feature>
<dbReference type="InterPro" id="IPR001633">
    <property type="entry name" value="EAL_dom"/>
</dbReference>
<proteinExistence type="predicted"/>
<sequence length="329" mass="35486">MATPPIPVPPVETAWTPPAIARPVEPPAPAAIVPPASPVLRPIPPRPLDPAPGPDDRAILAAFDRDQIEVYLQPVVTLPQRKVVAYEAQARLRVDDQSLEAEQILPALERHGRTTELDRRMLARTGTIVRHLARRGSDARVTYGLSPLSLFELGFLKEIGRMASDEQGLAGLDVALSQASWRGLDSGQTSLLSALRGRVGFSLDRPTDLRFDARDLADHGIAQVKVPAELLLRPTVARGALTDIAVEDLAPALARARVRLVVTDVNAEADVPDLIDLNVPYAQGGVFAPARPVRGDILASLPPEPTPPPPQNDPGTERRSFRSLLRRAG</sequence>
<organism evidence="3 4">
    <name type="scientific">Methylobacterium komagatae</name>
    <dbReference type="NCBI Taxonomy" id="374425"/>
    <lineage>
        <taxon>Bacteria</taxon>
        <taxon>Pseudomonadati</taxon>
        <taxon>Pseudomonadota</taxon>
        <taxon>Alphaproteobacteria</taxon>
        <taxon>Hyphomicrobiales</taxon>
        <taxon>Methylobacteriaceae</taxon>
        <taxon>Methylobacterium</taxon>
    </lineage>
</organism>
<dbReference type="SUPFAM" id="SSF141868">
    <property type="entry name" value="EAL domain-like"/>
    <property type="match status" value="1"/>
</dbReference>
<dbReference type="SMART" id="SM00052">
    <property type="entry name" value="EAL"/>
    <property type="match status" value="1"/>
</dbReference>
<dbReference type="EMBL" id="JBHSWN010000001">
    <property type="protein sequence ID" value="MFC6789284.1"/>
    <property type="molecule type" value="Genomic_DNA"/>
</dbReference>